<keyword evidence="3" id="KW-0963">Cytoplasm</keyword>
<dbReference type="InterPro" id="IPR024096">
    <property type="entry name" value="NO_sig/Golgi_transp_ligand-bd"/>
</dbReference>
<dbReference type="GO" id="GO:0019934">
    <property type="term" value="P:cGMP-mediated signaling"/>
    <property type="evidence" value="ECO:0007669"/>
    <property type="project" value="TreeGrafter"/>
</dbReference>
<dbReference type="EMBL" id="JAEHOC010000006">
    <property type="protein sequence ID" value="KAG2441007.1"/>
    <property type="molecule type" value="Genomic_DNA"/>
</dbReference>
<keyword evidence="4" id="KW-0547">Nucleotide-binding</keyword>
<evidence type="ECO:0000313" key="12">
    <source>
        <dbReference type="Proteomes" id="UP000650467"/>
    </source>
</evidence>
<dbReference type="SUPFAM" id="SSF55073">
    <property type="entry name" value="Nucleotide cyclase"/>
    <property type="match status" value="1"/>
</dbReference>
<dbReference type="GO" id="GO:0008074">
    <property type="term" value="C:guanylate cyclase complex, soluble"/>
    <property type="evidence" value="ECO:0007669"/>
    <property type="project" value="TreeGrafter"/>
</dbReference>
<evidence type="ECO:0000256" key="5">
    <source>
        <dbReference type="ARBA" id="ARBA00023134"/>
    </source>
</evidence>
<feature type="region of interest" description="Disordered" evidence="9">
    <location>
        <begin position="485"/>
        <end position="562"/>
    </location>
</feature>
<dbReference type="PROSITE" id="PS50125">
    <property type="entry name" value="GUANYLATE_CYCLASE_2"/>
    <property type="match status" value="1"/>
</dbReference>
<dbReference type="Gene3D" id="3.30.70.1230">
    <property type="entry name" value="Nucleotide cyclase"/>
    <property type="match status" value="1"/>
</dbReference>
<dbReference type="GO" id="GO:0070482">
    <property type="term" value="P:response to oxygen levels"/>
    <property type="evidence" value="ECO:0007669"/>
    <property type="project" value="TreeGrafter"/>
</dbReference>
<dbReference type="InterPro" id="IPR029787">
    <property type="entry name" value="Nucleotide_cyclase"/>
</dbReference>
<gene>
    <name evidence="11" type="ORF">HXX76_003860</name>
</gene>
<dbReference type="OrthoDB" id="532905at2759"/>
<feature type="compositionally biased region" description="Basic and acidic residues" evidence="9">
    <location>
        <begin position="506"/>
        <end position="519"/>
    </location>
</feature>
<dbReference type="GO" id="GO:0004383">
    <property type="term" value="F:guanylate cyclase activity"/>
    <property type="evidence" value="ECO:0007669"/>
    <property type="project" value="UniProtKB-EC"/>
</dbReference>
<dbReference type="InterPro" id="IPR011644">
    <property type="entry name" value="Heme_NO-bd"/>
</dbReference>
<evidence type="ECO:0000259" key="10">
    <source>
        <dbReference type="PROSITE" id="PS50125"/>
    </source>
</evidence>
<dbReference type="GO" id="GO:0020037">
    <property type="term" value="F:heme binding"/>
    <property type="evidence" value="ECO:0007669"/>
    <property type="project" value="InterPro"/>
</dbReference>
<dbReference type="PROSITE" id="PS00452">
    <property type="entry name" value="GUANYLATE_CYCLASE_1"/>
    <property type="match status" value="1"/>
</dbReference>
<feature type="compositionally biased region" description="Low complexity" evidence="9">
    <location>
        <begin position="496"/>
        <end position="505"/>
    </location>
</feature>
<name>A0A835T8S4_CHLIN</name>
<dbReference type="PANTHER" id="PTHR45655">
    <property type="entry name" value="GUANYLATE CYCLASE SOLUBLE SUBUNIT BETA-2"/>
    <property type="match status" value="1"/>
</dbReference>
<dbReference type="PANTHER" id="PTHR45655:SF13">
    <property type="entry name" value="SOLUBLE GUANYLATE CYCLASE GCY-32-RELATED"/>
    <property type="match status" value="1"/>
</dbReference>
<keyword evidence="7" id="KW-0141">cGMP biosynthesis</keyword>
<dbReference type="Pfam" id="PF07700">
    <property type="entry name" value="HNOB"/>
    <property type="match status" value="1"/>
</dbReference>
<dbReference type="GO" id="GO:0005525">
    <property type="term" value="F:GTP binding"/>
    <property type="evidence" value="ECO:0007669"/>
    <property type="project" value="UniProtKB-KW"/>
</dbReference>
<proteinExistence type="inferred from homology"/>
<dbReference type="InterPro" id="IPR018297">
    <property type="entry name" value="A/G_cyclase_CS"/>
</dbReference>
<accession>A0A835T8S4</accession>
<feature type="region of interest" description="Disordered" evidence="9">
    <location>
        <begin position="427"/>
        <end position="455"/>
    </location>
</feature>
<comment type="similarity">
    <text evidence="8">Belongs to the adenylyl cyclase class-4/guanylyl cyclase family.</text>
</comment>
<dbReference type="CDD" id="cd07302">
    <property type="entry name" value="CHD"/>
    <property type="match status" value="1"/>
</dbReference>
<evidence type="ECO:0000256" key="6">
    <source>
        <dbReference type="ARBA" id="ARBA00023239"/>
    </source>
</evidence>
<dbReference type="SMART" id="SM00044">
    <property type="entry name" value="CYCc"/>
    <property type="match status" value="1"/>
</dbReference>
<organism evidence="11 12">
    <name type="scientific">Chlamydomonas incerta</name>
    <dbReference type="NCBI Taxonomy" id="51695"/>
    <lineage>
        <taxon>Eukaryota</taxon>
        <taxon>Viridiplantae</taxon>
        <taxon>Chlorophyta</taxon>
        <taxon>core chlorophytes</taxon>
        <taxon>Chlorophyceae</taxon>
        <taxon>CS clade</taxon>
        <taxon>Chlamydomonadales</taxon>
        <taxon>Chlamydomonadaceae</taxon>
        <taxon>Chlamydomonas</taxon>
    </lineage>
</organism>
<evidence type="ECO:0000256" key="3">
    <source>
        <dbReference type="ARBA" id="ARBA00022490"/>
    </source>
</evidence>
<comment type="caution">
    <text evidence="11">The sequence shown here is derived from an EMBL/GenBank/DDBJ whole genome shotgun (WGS) entry which is preliminary data.</text>
</comment>
<evidence type="ECO:0000256" key="2">
    <source>
        <dbReference type="ARBA" id="ARBA00012202"/>
    </source>
</evidence>
<keyword evidence="6 8" id="KW-0456">Lyase</keyword>
<feature type="domain" description="Guanylate cyclase" evidence="10">
    <location>
        <begin position="180"/>
        <end position="308"/>
    </location>
</feature>
<evidence type="ECO:0000256" key="7">
    <source>
        <dbReference type="ARBA" id="ARBA00023293"/>
    </source>
</evidence>
<sequence length="562" mass="59458">MIGWINISVESFVREKFGDAVWDQTLQASGVQAGWVSSCPYPDAATYSLVITASNILGVTPAQALESYGMYFVDYTSRLGYEKLLKSLGSNMAEFLKNLNDLHLHLSMSFPAMAAPAFKCTDVGPTCLTLHYHSHRPALGPIVVGVLKGLAEQYWGLGGGQLQVELLRGRGDGSDDHEVTVLFSDIVGFTEIASRSSPLEVCSLLDELYQRFDAAIEEHPQLYKVETIGDAYMVVCNVTVPCDDHADVLLEFALRMHEEASLVASSLGEPVRIRVGMHSGPVVAGVVGRKMPRFCLFGDTVNTASRMESHGEAGKIHISEACYSCLRAKERFLIRERGNITVKGKGTMRTYLIAPAPAPDPPGPTAASTHRFVARRASVAGTVPATPTVEVPLGYAAGDYSNEFSRASTSSCASCVTSVDGFSQFVLQPGGGPGSGRSSLRSPRAPQSPSNPLVALASSGTPFAAIAGGSVRDVSLRDDSAPLARLSDASGGGTSSSGAAAGAADEAGRGGELLGRRVSDMGAMSADSVVRRPVPRRRSQLSRVQELVAKEGEPEAADSTQE</sequence>
<dbReference type="FunFam" id="3.30.70.1230:FF:000007">
    <property type="entry name" value="Guanylate cyclase soluble subunit alpha-3"/>
    <property type="match status" value="1"/>
</dbReference>
<dbReference type="SUPFAM" id="SSF111126">
    <property type="entry name" value="Ligand-binding domain in the NO signalling and Golgi transport"/>
    <property type="match status" value="1"/>
</dbReference>
<evidence type="ECO:0000256" key="8">
    <source>
        <dbReference type="RuleBase" id="RU000405"/>
    </source>
</evidence>
<protein>
    <recommendedName>
        <fullName evidence="2">guanylate cyclase</fullName>
        <ecNumber evidence="2">4.6.1.2</ecNumber>
    </recommendedName>
</protein>
<evidence type="ECO:0000256" key="4">
    <source>
        <dbReference type="ARBA" id="ARBA00022741"/>
    </source>
</evidence>
<evidence type="ECO:0000256" key="9">
    <source>
        <dbReference type="SAM" id="MobiDB-lite"/>
    </source>
</evidence>
<keyword evidence="5" id="KW-0342">GTP-binding</keyword>
<evidence type="ECO:0000256" key="1">
    <source>
        <dbReference type="ARBA" id="ARBA00004496"/>
    </source>
</evidence>
<dbReference type="Proteomes" id="UP000650467">
    <property type="component" value="Unassembled WGS sequence"/>
</dbReference>
<dbReference type="AlphaFoldDB" id="A0A835T8S4"/>
<dbReference type="Pfam" id="PF00211">
    <property type="entry name" value="Guanylate_cyc"/>
    <property type="match status" value="1"/>
</dbReference>
<dbReference type="EC" id="4.6.1.2" evidence="2"/>
<evidence type="ECO:0000313" key="11">
    <source>
        <dbReference type="EMBL" id="KAG2441007.1"/>
    </source>
</evidence>
<keyword evidence="12" id="KW-1185">Reference proteome</keyword>
<dbReference type="InterPro" id="IPR001054">
    <property type="entry name" value="A/G_cyclase"/>
</dbReference>
<comment type="subcellular location">
    <subcellularLocation>
        <location evidence="1">Cytoplasm</location>
    </subcellularLocation>
</comment>
<reference evidence="11" key="1">
    <citation type="journal article" date="2020" name="bioRxiv">
        <title>Comparative genomics of Chlamydomonas.</title>
        <authorList>
            <person name="Craig R.J."/>
            <person name="Hasan A.R."/>
            <person name="Ness R.W."/>
            <person name="Keightley P.D."/>
        </authorList>
    </citation>
    <scope>NUCLEOTIDE SEQUENCE</scope>
    <source>
        <strain evidence="11">SAG 7.73</strain>
    </source>
</reference>